<dbReference type="Proteomes" id="UP000664203">
    <property type="component" value="Unassembled WGS sequence"/>
</dbReference>
<reference evidence="1" key="1">
    <citation type="submission" date="2021-03" db="EMBL/GenBank/DDBJ databases">
        <authorList>
            <person name="Tagirdzhanova G."/>
        </authorList>
    </citation>
    <scope>NUCLEOTIDE SEQUENCE</scope>
</reference>
<gene>
    <name evidence="1" type="ORF">ALECFALPRED_001973</name>
</gene>
<protein>
    <submittedName>
        <fullName evidence="1">Uncharacterized protein</fullName>
    </submittedName>
</protein>
<name>A0A8H3FE22_9LECA</name>
<sequence>MPAADARAVEVFLDDNMLALLRTTFPVKSTNLRVDRTSQLQLYHVKMVQNLKNKIERNWQLSQAAKNPYHQYFQLAFTRKQEAV</sequence>
<organism evidence="1 2">
    <name type="scientific">Alectoria fallacina</name>
    <dbReference type="NCBI Taxonomy" id="1903189"/>
    <lineage>
        <taxon>Eukaryota</taxon>
        <taxon>Fungi</taxon>
        <taxon>Dikarya</taxon>
        <taxon>Ascomycota</taxon>
        <taxon>Pezizomycotina</taxon>
        <taxon>Lecanoromycetes</taxon>
        <taxon>OSLEUM clade</taxon>
        <taxon>Lecanoromycetidae</taxon>
        <taxon>Lecanorales</taxon>
        <taxon>Lecanorineae</taxon>
        <taxon>Parmeliaceae</taxon>
        <taxon>Alectoria</taxon>
    </lineage>
</organism>
<evidence type="ECO:0000313" key="1">
    <source>
        <dbReference type="EMBL" id="CAF9921915.1"/>
    </source>
</evidence>
<dbReference type="AlphaFoldDB" id="A0A8H3FE22"/>
<dbReference type="EMBL" id="CAJPDR010000150">
    <property type="protein sequence ID" value="CAF9921915.1"/>
    <property type="molecule type" value="Genomic_DNA"/>
</dbReference>
<evidence type="ECO:0000313" key="2">
    <source>
        <dbReference type="Proteomes" id="UP000664203"/>
    </source>
</evidence>
<accession>A0A8H3FE22</accession>
<proteinExistence type="predicted"/>
<keyword evidence="2" id="KW-1185">Reference proteome</keyword>
<comment type="caution">
    <text evidence="1">The sequence shown here is derived from an EMBL/GenBank/DDBJ whole genome shotgun (WGS) entry which is preliminary data.</text>
</comment>